<gene>
    <name evidence="1" type="ORF">LSP00402_LOCUS6362</name>
</gene>
<evidence type="ECO:0008006" key="2">
    <source>
        <dbReference type="Google" id="ProtNLM"/>
    </source>
</evidence>
<name>A0A7S2X937_9EUKA</name>
<dbReference type="AlphaFoldDB" id="A0A7S2X937"/>
<protein>
    <recommendedName>
        <fullName evidence="2">B30.2/SPRY domain-containing protein</fullName>
    </recommendedName>
</protein>
<proteinExistence type="predicted"/>
<dbReference type="InterPro" id="IPR043136">
    <property type="entry name" value="B30.2/SPRY_sf"/>
</dbReference>
<dbReference type="Gene3D" id="2.60.120.920">
    <property type="match status" value="1"/>
</dbReference>
<organism evidence="1">
    <name type="scientific">Lotharella oceanica</name>
    <dbReference type="NCBI Taxonomy" id="641309"/>
    <lineage>
        <taxon>Eukaryota</taxon>
        <taxon>Sar</taxon>
        <taxon>Rhizaria</taxon>
        <taxon>Cercozoa</taxon>
        <taxon>Chlorarachniophyceae</taxon>
        <taxon>Lotharella</taxon>
    </lineage>
</organism>
<dbReference type="InterPro" id="IPR013320">
    <property type="entry name" value="ConA-like_dom_sf"/>
</dbReference>
<dbReference type="EMBL" id="HBHP01010321">
    <property type="protein sequence ID" value="CAD9756786.1"/>
    <property type="molecule type" value="Transcribed_RNA"/>
</dbReference>
<accession>A0A7S2X937</accession>
<dbReference type="SUPFAM" id="SSF49899">
    <property type="entry name" value="Concanavalin A-like lectins/glucanases"/>
    <property type="match status" value="1"/>
</dbReference>
<sequence length="259" mass="28897">MDFRCCPATPARKGPPASFDVKEIFLRTALEVSTSLPFLGGDLLSICLSYVSWSFRFSEEIADKTCSLREGGKVATKLDQASASCGVLGTPRIGPGVIAFWKIAVDCSLDEMWIGVVDKKELAIRSVRDRLWHEKTRHYDGMWAYCDGSRTGSSSFGCGPTVFPAYHDTGDYHTGDVISIYVDFDRKLMKVAKNGSWQCECTNLVSDTGEFIPYVELAEEGDQVTLWESALTYRHRGALAIGNLNRLLRDHMSSRRRNK</sequence>
<evidence type="ECO:0000313" key="1">
    <source>
        <dbReference type="EMBL" id="CAD9756786.1"/>
    </source>
</evidence>
<reference evidence="1" key="1">
    <citation type="submission" date="2021-01" db="EMBL/GenBank/DDBJ databases">
        <authorList>
            <person name="Corre E."/>
            <person name="Pelletier E."/>
            <person name="Niang G."/>
            <person name="Scheremetjew M."/>
            <person name="Finn R."/>
            <person name="Kale V."/>
            <person name="Holt S."/>
            <person name="Cochrane G."/>
            <person name="Meng A."/>
            <person name="Brown T."/>
            <person name="Cohen L."/>
        </authorList>
    </citation>
    <scope>NUCLEOTIDE SEQUENCE</scope>
    <source>
        <strain evidence="1">CCMP622</strain>
    </source>
</reference>